<feature type="compositionally biased region" description="Low complexity" evidence="1">
    <location>
        <begin position="358"/>
        <end position="367"/>
    </location>
</feature>
<evidence type="ECO:0000313" key="2">
    <source>
        <dbReference type="EMBL" id="GBP38157.1"/>
    </source>
</evidence>
<dbReference type="Proteomes" id="UP000299102">
    <property type="component" value="Unassembled WGS sequence"/>
</dbReference>
<feature type="compositionally biased region" description="Acidic residues" evidence="1">
    <location>
        <begin position="376"/>
        <end position="386"/>
    </location>
</feature>
<proteinExistence type="predicted"/>
<evidence type="ECO:0008006" key="4">
    <source>
        <dbReference type="Google" id="ProtNLM"/>
    </source>
</evidence>
<feature type="region of interest" description="Disordered" evidence="1">
    <location>
        <begin position="346"/>
        <end position="404"/>
    </location>
</feature>
<dbReference type="PANTHER" id="PTHR47481">
    <property type="match status" value="1"/>
</dbReference>
<gene>
    <name evidence="2" type="ORF">EVAR_80442_1</name>
</gene>
<reference evidence="2 3" key="1">
    <citation type="journal article" date="2019" name="Commun. Biol.">
        <title>The bagworm genome reveals a unique fibroin gene that provides high tensile strength.</title>
        <authorList>
            <person name="Kono N."/>
            <person name="Nakamura H."/>
            <person name="Ohtoshi R."/>
            <person name="Tomita M."/>
            <person name="Numata K."/>
            <person name="Arakawa K."/>
        </authorList>
    </citation>
    <scope>NUCLEOTIDE SEQUENCE [LARGE SCALE GENOMIC DNA]</scope>
</reference>
<dbReference type="Pfam" id="PF14223">
    <property type="entry name" value="Retrotran_gag_2"/>
    <property type="match status" value="1"/>
</dbReference>
<keyword evidence="3" id="KW-1185">Reference proteome</keyword>
<feature type="compositionally biased region" description="Polar residues" evidence="1">
    <location>
        <begin position="346"/>
        <end position="357"/>
    </location>
</feature>
<evidence type="ECO:0000256" key="1">
    <source>
        <dbReference type="SAM" id="MobiDB-lite"/>
    </source>
</evidence>
<evidence type="ECO:0000313" key="3">
    <source>
        <dbReference type="Proteomes" id="UP000299102"/>
    </source>
</evidence>
<accession>A0A4C1VIP3</accession>
<dbReference type="AlphaFoldDB" id="A0A4C1VIP3"/>
<sequence>MRRRSSYGLVARGLSELSRRSVHKLLLTPHFSVCSLDRPQTEHRSKGRCSPRWRCSFRPCRSYSRRRWRHRSRRTIGRGEGKYAKNVQNGIQVSVNYELFLTTIDEKVSHVLTDTNAASVCEPRAGGDGTKAGLGPADSPAFGEGRKSCKTAKEVWENLQRAFDDNGLTRRVGLLKDLVNTTLESSGNVGSYVNKIITTAHKLRNIGFEVNDAWLGNLMLTGLPDVYAPMIMGFESFGANISADLIKAKLLQEVKSADTSTALYVKSKPMKYQHQSQQSKVKRGPRNCNNHDHFAKFCTSAKGNKAEHEKGKKGTGFVAAFSRKSNEKWFMDSGASIHMTALPTNGQDKQVESQLCGSSPSTSTTHTGNILAPTEQVEEPLSETVEEALSSPYAKQWQQAMDEE</sequence>
<dbReference type="PANTHER" id="PTHR47481:SF31">
    <property type="entry name" value="OS01G0873500 PROTEIN"/>
    <property type="match status" value="1"/>
</dbReference>
<comment type="caution">
    <text evidence="2">The sequence shown here is derived from an EMBL/GenBank/DDBJ whole genome shotgun (WGS) entry which is preliminary data.</text>
</comment>
<dbReference type="EMBL" id="BGZK01000344">
    <property type="protein sequence ID" value="GBP38157.1"/>
    <property type="molecule type" value="Genomic_DNA"/>
</dbReference>
<organism evidence="2 3">
    <name type="scientific">Eumeta variegata</name>
    <name type="common">Bagworm moth</name>
    <name type="synonym">Eumeta japonica</name>
    <dbReference type="NCBI Taxonomy" id="151549"/>
    <lineage>
        <taxon>Eukaryota</taxon>
        <taxon>Metazoa</taxon>
        <taxon>Ecdysozoa</taxon>
        <taxon>Arthropoda</taxon>
        <taxon>Hexapoda</taxon>
        <taxon>Insecta</taxon>
        <taxon>Pterygota</taxon>
        <taxon>Neoptera</taxon>
        <taxon>Endopterygota</taxon>
        <taxon>Lepidoptera</taxon>
        <taxon>Glossata</taxon>
        <taxon>Ditrysia</taxon>
        <taxon>Tineoidea</taxon>
        <taxon>Psychidae</taxon>
        <taxon>Oiketicinae</taxon>
        <taxon>Eumeta</taxon>
    </lineage>
</organism>
<protein>
    <recommendedName>
        <fullName evidence="4">Retrovirus-related Pol polyprotein from transposon TNT 1-94</fullName>
    </recommendedName>
</protein>
<name>A0A4C1VIP3_EUMVA</name>
<dbReference type="OrthoDB" id="7920740at2759"/>